<reference evidence="1 2" key="1">
    <citation type="submission" date="2020-05" db="EMBL/GenBank/DDBJ databases">
        <title>Descriptions of Corynebacterium xxxx sp. nov., Corynebacterium yyyy sp. nov. and Corynebacterium zzzz sp. nov.</title>
        <authorList>
            <person name="Zhang G."/>
        </authorList>
    </citation>
    <scope>NUCLEOTIDE SEQUENCE [LARGE SCALE GENOMIC DNA]</scope>
    <source>
        <strain evidence="2">zg-913</strain>
    </source>
</reference>
<accession>A0A7V9A0W1</accession>
<proteinExistence type="predicted"/>
<dbReference type="RefSeq" id="WP_181191152.1">
    <property type="nucleotide sequence ID" value="NZ_JABFED010000001.1"/>
</dbReference>
<dbReference type="EMBL" id="JABFED010000001">
    <property type="protein sequence ID" value="MBA1836418.1"/>
    <property type="molecule type" value="Genomic_DNA"/>
</dbReference>
<evidence type="ECO:0000313" key="1">
    <source>
        <dbReference type="EMBL" id="MBA1836418.1"/>
    </source>
</evidence>
<protein>
    <submittedName>
        <fullName evidence="1">Uncharacterized protein</fullName>
    </submittedName>
</protein>
<dbReference type="Proteomes" id="UP000577408">
    <property type="component" value="Unassembled WGS sequence"/>
</dbReference>
<gene>
    <name evidence="1" type="ORF">HMA55_00535</name>
</gene>
<evidence type="ECO:0000313" key="2">
    <source>
        <dbReference type="Proteomes" id="UP000577408"/>
    </source>
</evidence>
<keyword evidence="2" id="KW-1185">Reference proteome</keyword>
<dbReference type="AlphaFoldDB" id="A0A7V9A0W1"/>
<name>A0A7V9A0W1_9CORY</name>
<comment type="caution">
    <text evidence="1">The sequence shown here is derived from an EMBL/GenBank/DDBJ whole genome shotgun (WGS) entry which is preliminary data.</text>
</comment>
<organism evidence="1 2">
    <name type="scientific">Corynebacterium wankanglinii</name>
    <dbReference type="NCBI Taxonomy" id="2735136"/>
    <lineage>
        <taxon>Bacteria</taxon>
        <taxon>Bacillati</taxon>
        <taxon>Actinomycetota</taxon>
        <taxon>Actinomycetes</taxon>
        <taxon>Mycobacteriales</taxon>
        <taxon>Corynebacteriaceae</taxon>
        <taxon>Corynebacterium</taxon>
    </lineage>
</organism>
<sequence length="145" mass="15911">MDASNSERIKSGRMAVRLLADPQVRESLRRASVPFDAPVVVCEWETSMGEVMCMIERGCAATSAQVEHVVIAFRRQDEMFTIIASSSDVRVLGDYISASEIHAASPIGHVYEALQPHKKWNLDFASTAPTEPAVVSLAGFNFELV</sequence>